<dbReference type="Pfam" id="PF01300">
    <property type="entry name" value="Sua5_yciO_yrdC"/>
    <property type="match status" value="1"/>
</dbReference>
<evidence type="ECO:0000259" key="10">
    <source>
        <dbReference type="PROSITE" id="PS51163"/>
    </source>
</evidence>
<gene>
    <name evidence="9" type="primary">tsaC</name>
    <name evidence="11" type="ORF">BEN76_14025</name>
</gene>
<evidence type="ECO:0000256" key="3">
    <source>
        <dbReference type="ARBA" id="ARBA00022679"/>
    </source>
</evidence>
<keyword evidence="5 9" id="KW-0548">Nucleotidyltransferase</keyword>
<evidence type="ECO:0000256" key="8">
    <source>
        <dbReference type="ARBA" id="ARBA00048366"/>
    </source>
</evidence>
<dbReference type="SUPFAM" id="SSF55821">
    <property type="entry name" value="YrdC/RibB"/>
    <property type="match status" value="1"/>
</dbReference>
<dbReference type="Proteomes" id="UP000185674">
    <property type="component" value="Chromosome"/>
</dbReference>
<dbReference type="eggNOG" id="COG0009">
    <property type="taxonomic scope" value="Bacteria"/>
</dbReference>
<dbReference type="STRING" id="487316.BEN76_14025"/>
<keyword evidence="4 9" id="KW-0819">tRNA processing</keyword>
<keyword evidence="7 9" id="KW-0067">ATP-binding</keyword>
<dbReference type="HAMAP" id="MF_01852">
    <property type="entry name" value="TsaC"/>
    <property type="match status" value="1"/>
</dbReference>
<proteinExistence type="inferred from homology"/>
<evidence type="ECO:0000256" key="5">
    <source>
        <dbReference type="ARBA" id="ARBA00022695"/>
    </source>
</evidence>
<dbReference type="GO" id="GO:0005524">
    <property type="term" value="F:ATP binding"/>
    <property type="evidence" value="ECO:0007669"/>
    <property type="project" value="UniProtKB-UniRule"/>
</dbReference>
<dbReference type="GO" id="GO:0002949">
    <property type="term" value="P:tRNA threonylcarbamoyladenosine modification"/>
    <property type="evidence" value="ECO:0007669"/>
    <property type="project" value="UniProtKB-UniRule"/>
</dbReference>
<dbReference type="GO" id="GO:0000049">
    <property type="term" value="F:tRNA binding"/>
    <property type="evidence" value="ECO:0007669"/>
    <property type="project" value="TreeGrafter"/>
</dbReference>
<dbReference type="GO" id="GO:0006450">
    <property type="term" value="P:regulation of translational fidelity"/>
    <property type="evidence" value="ECO:0007669"/>
    <property type="project" value="TreeGrafter"/>
</dbReference>
<dbReference type="Gene3D" id="3.90.870.10">
    <property type="entry name" value="DHBP synthase"/>
    <property type="match status" value="1"/>
</dbReference>
<evidence type="ECO:0000313" key="11">
    <source>
        <dbReference type="EMBL" id="APV37067.1"/>
    </source>
</evidence>
<evidence type="ECO:0000256" key="4">
    <source>
        <dbReference type="ARBA" id="ARBA00022694"/>
    </source>
</evidence>
<evidence type="ECO:0000256" key="9">
    <source>
        <dbReference type="HAMAP-Rule" id="MF_01852"/>
    </source>
</evidence>
<dbReference type="InterPro" id="IPR017945">
    <property type="entry name" value="DHBP_synth_RibB-like_a/b_dom"/>
</dbReference>
<dbReference type="PROSITE" id="PS51163">
    <property type="entry name" value="YRDC"/>
    <property type="match status" value="1"/>
</dbReference>
<evidence type="ECO:0000256" key="6">
    <source>
        <dbReference type="ARBA" id="ARBA00022741"/>
    </source>
</evidence>
<comment type="similarity">
    <text evidence="9">Belongs to the SUA5 family. TsaC subfamily.</text>
</comment>
<keyword evidence="3 9" id="KW-0808">Transferase</keyword>
<name>A0A1P8ELI3_9GAMM</name>
<feature type="domain" description="YrdC-like" evidence="10">
    <location>
        <begin position="3"/>
        <end position="190"/>
    </location>
</feature>
<dbReference type="InterPro" id="IPR050156">
    <property type="entry name" value="TC-AMP_synthase_SUA5"/>
</dbReference>
<dbReference type="PANTHER" id="PTHR17490:SF18">
    <property type="entry name" value="THREONYLCARBAMOYL-AMP SYNTHASE"/>
    <property type="match status" value="1"/>
</dbReference>
<accession>A0A1P8ELI3</accession>
<dbReference type="RefSeq" id="WP_076033350.1">
    <property type="nucleotide sequence ID" value="NZ_CP016896.1"/>
</dbReference>
<dbReference type="KEGG" id="asol:BEN76_14025"/>
<dbReference type="AlphaFoldDB" id="A0A1P8ELI3"/>
<evidence type="ECO:0000256" key="2">
    <source>
        <dbReference type="ARBA" id="ARBA00022490"/>
    </source>
</evidence>
<evidence type="ECO:0000313" key="12">
    <source>
        <dbReference type="Proteomes" id="UP000185674"/>
    </source>
</evidence>
<dbReference type="InterPro" id="IPR023535">
    <property type="entry name" value="TC-AMP_synthase"/>
</dbReference>
<evidence type="ECO:0000256" key="7">
    <source>
        <dbReference type="ARBA" id="ARBA00022840"/>
    </source>
</evidence>
<dbReference type="InterPro" id="IPR006070">
    <property type="entry name" value="Sua5-like_dom"/>
</dbReference>
<dbReference type="GO" id="GO:0061710">
    <property type="term" value="F:L-threonylcarbamoyladenylate synthase"/>
    <property type="evidence" value="ECO:0007669"/>
    <property type="project" value="UniProtKB-EC"/>
</dbReference>
<comment type="catalytic activity">
    <reaction evidence="8 9">
        <text>L-threonine + hydrogencarbonate + ATP = L-threonylcarbamoyladenylate + diphosphate + H2O</text>
        <dbReference type="Rhea" id="RHEA:36407"/>
        <dbReference type="ChEBI" id="CHEBI:15377"/>
        <dbReference type="ChEBI" id="CHEBI:17544"/>
        <dbReference type="ChEBI" id="CHEBI:30616"/>
        <dbReference type="ChEBI" id="CHEBI:33019"/>
        <dbReference type="ChEBI" id="CHEBI:57926"/>
        <dbReference type="ChEBI" id="CHEBI:73682"/>
        <dbReference type="EC" id="2.7.7.87"/>
    </reaction>
</comment>
<reference evidence="11 12" key="1">
    <citation type="submission" date="2016-08" db="EMBL/GenBank/DDBJ databases">
        <title>Complete genome sequence of Acinetobacter baylyi strain GFJ2.</title>
        <authorList>
            <person name="Tabata M."/>
            <person name="Kuboki S."/>
            <person name="Gibu N."/>
            <person name="Kinouchi Y."/>
            <person name="Vangnai A."/>
            <person name="Kasai D."/>
            <person name="Fukuda M."/>
        </authorList>
    </citation>
    <scope>NUCLEOTIDE SEQUENCE [LARGE SCALE GENOMIC DNA]</scope>
    <source>
        <strain evidence="11 12">GFJ2</strain>
    </source>
</reference>
<dbReference type="GO" id="GO:0003725">
    <property type="term" value="F:double-stranded RNA binding"/>
    <property type="evidence" value="ECO:0007669"/>
    <property type="project" value="InterPro"/>
</dbReference>
<keyword evidence="6 9" id="KW-0547">Nucleotide-binding</keyword>
<protein>
    <recommendedName>
        <fullName evidence="9">Threonylcarbamoyl-AMP synthase</fullName>
        <shortName evidence="9">TC-AMP synthase</shortName>
        <ecNumber evidence="9">2.7.7.87</ecNumber>
    </recommendedName>
    <alternativeName>
        <fullName evidence="9">L-threonylcarbamoyladenylate synthase</fullName>
    </alternativeName>
    <alternativeName>
        <fullName evidence="9">t(6)A37 threonylcarbamoyladenosine biosynthesis protein TsaC</fullName>
    </alternativeName>
    <alternativeName>
        <fullName evidence="9">tRNA threonylcarbamoyladenosine biosynthesis protein TsaC</fullName>
    </alternativeName>
</protein>
<comment type="subcellular location">
    <subcellularLocation>
        <location evidence="1 9">Cytoplasm</location>
    </subcellularLocation>
</comment>
<keyword evidence="2 9" id="KW-0963">Cytoplasm</keyword>
<comment type="function">
    <text evidence="9">Required for the formation of a threonylcarbamoyl group on adenosine at position 37 (t(6)A37) in tRNAs that read codons beginning with adenine. Catalyzes the conversion of L-threonine, HCO(3)(-)/CO(2) and ATP to give threonylcarbamoyl-AMP (TC-AMP) as the acyladenylate intermediate, with the release of diphosphate.</text>
</comment>
<dbReference type="EC" id="2.7.7.87" evidence="9"/>
<evidence type="ECO:0000256" key="1">
    <source>
        <dbReference type="ARBA" id="ARBA00004496"/>
    </source>
</evidence>
<organism evidence="11 12">
    <name type="scientific">Acinetobacter soli</name>
    <dbReference type="NCBI Taxonomy" id="487316"/>
    <lineage>
        <taxon>Bacteria</taxon>
        <taxon>Pseudomonadati</taxon>
        <taxon>Pseudomonadota</taxon>
        <taxon>Gammaproteobacteria</taxon>
        <taxon>Moraxellales</taxon>
        <taxon>Moraxellaceae</taxon>
        <taxon>Acinetobacter</taxon>
    </lineage>
</organism>
<dbReference type="PANTHER" id="PTHR17490">
    <property type="entry name" value="SUA5"/>
    <property type="match status" value="1"/>
</dbReference>
<dbReference type="GO" id="GO:0005737">
    <property type="term" value="C:cytoplasm"/>
    <property type="evidence" value="ECO:0007669"/>
    <property type="project" value="UniProtKB-SubCell"/>
</dbReference>
<sequence length="190" mass="21044">MLTTSVTEAAQYLTQGDVLAYPTEAVWGLGCDPFNEQAFHEILRLKQRPIEKGVILLAGDISQVEHLLDELDPDIRQQVIQSWTLRGVDERATTWLLPIHAQQIPAWITGQHHQVAVRVSNHPLCMALCHAFDGFIVSTSANPAGLEPARSLQEASAYFGQELHYLNGDLGLSQQPSRILDAKTGDVIRD</sequence>
<dbReference type="EMBL" id="CP016896">
    <property type="protein sequence ID" value="APV37067.1"/>
    <property type="molecule type" value="Genomic_DNA"/>
</dbReference>